<feature type="site" description="Important for catalytic activity" evidence="7">
    <location>
        <position position="219"/>
    </location>
</feature>
<feature type="transmembrane region" description="Helical" evidence="7">
    <location>
        <begin position="7"/>
        <end position="27"/>
    </location>
</feature>
<dbReference type="Proteomes" id="UP000184480">
    <property type="component" value="Unassembled WGS sequence"/>
</dbReference>
<keyword evidence="9" id="KW-1185">Reference proteome</keyword>
<dbReference type="GO" id="GO:0008932">
    <property type="term" value="F:lytic endotransglycosylase activity"/>
    <property type="evidence" value="ECO:0007669"/>
    <property type="project" value="UniProtKB-UniRule"/>
</dbReference>
<accession>A0A1M5JE51</accession>
<dbReference type="HAMAP" id="MF_02065">
    <property type="entry name" value="MltG"/>
    <property type="match status" value="1"/>
</dbReference>
<dbReference type="OrthoDB" id="9814591at2"/>
<gene>
    <name evidence="7" type="primary">mltG</name>
    <name evidence="8" type="ORF">SAMN05444362_12319</name>
</gene>
<comment type="catalytic activity">
    <reaction evidence="7">
        <text>a peptidoglycan chain = a peptidoglycan chain with N-acetyl-1,6-anhydromuramyl-[peptide] at the reducing end + a peptidoglycan chain with N-acetylglucosamine at the non-reducing end.</text>
        <dbReference type="EC" id="4.2.2.29"/>
    </reaction>
</comment>
<dbReference type="InterPro" id="IPR003770">
    <property type="entry name" value="MLTG-like"/>
</dbReference>
<dbReference type="CDD" id="cd08010">
    <property type="entry name" value="MltG_like"/>
    <property type="match status" value="1"/>
</dbReference>
<dbReference type="GO" id="GO:0071555">
    <property type="term" value="P:cell wall organization"/>
    <property type="evidence" value="ECO:0007669"/>
    <property type="project" value="UniProtKB-KW"/>
</dbReference>
<dbReference type="NCBIfam" id="TIGR00247">
    <property type="entry name" value="endolytic transglycosylase MltG"/>
    <property type="match status" value="1"/>
</dbReference>
<evidence type="ECO:0000256" key="5">
    <source>
        <dbReference type="ARBA" id="ARBA00023239"/>
    </source>
</evidence>
<dbReference type="GO" id="GO:0005886">
    <property type="term" value="C:plasma membrane"/>
    <property type="evidence" value="ECO:0007669"/>
    <property type="project" value="UniProtKB-SubCell"/>
</dbReference>
<keyword evidence="1 7" id="KW-1003">Cell membrane</keyword>
<comment type="function">
    <text evidence="7">Functions as a peptidoglycan terminase that cleaves nascent peptidoglycan strands endolytically to terminate their elongation.</text>
</comment>
<sequence length="343" mass="39085">MALSKRSVLGTIVCIVILALVGAFLYVESIIATKFNIDKTVYIYVDANKDYQSILTQLDTTAHVGNMTKLKMVADYYNYKDNIRTGRYAITPDMNVKEVITMLKGGHQSPVQLKFNNIRTKEDLAVRLSNQLMLSKDELMVALNDSARCAQLGFTTETVDCMFIPNTYEVYWDISFDNLFKRMDTEYNRFWTEERRAKAKQQGLTPVEVSILAAIVEEECYFSDEYPVVAGLYLNRLRSGQLLQADPTVKYAVGDFSLKRILFVHLQADSPYNTYKYEGLPPGPIRVPSIKGIDSVLNAARHNYLYMCAKEDFSGRHNFAVTHAEHVRNANRYRAALNTRGIK</sequence>
<evidence type="ECO:0000256" key="3">
    <source>
        <dbReference type="ARBA" id="ARBA00022989"/>
    </source>
</evidence>
<keyword evidence="6 7" id="KW-0961">Cell wall biogenesis/degradation</keyword>
<evidence type="ECO:0000256" key="2">
    <source>
        <dbReference type="ARBA" id="ARBA00022692"/>
    </source>
</evidence>
<dbReference type="STRING" id="1346286.SAMN05444362_12319"/>
<dbReference type="PANTHER" id="PTHR30518:SF2">
    <property type="entry name" value="ENDOLYTIC MUREIN TRANSGLYCOSYLASE"/>
    <property type="match status" value="1"/>
</dbReference>
<dbReference type="Gene3D" id="3.30.160.60">
    <property type="entry name" value="Classic Zinc Finger"/>
    <property type="match status" value="1"/>
</dbReference>
<evidence type="ECO:0000256" key="7">
    <source>
        <dbReference type="HAMAP-Rule" id="MF_02065"/>
    </source>
</evidence>
<comment type="subcellular location">
    <subcellularLocation>
        <location evidence="7">Cell membrane</location>
        <topology evidence="7">Single-pass membrane protein</topology>
    </subcellularLocation>
</comment>
<reference evidence="9" key="1">
    <citation type="submission" date="2016-11" db="EMBL/GenBank/DDBJ databases">
        <authorList>
            <person name="Varghese N."/>
            <person name="Submissions S."/>
        </authorList>
    </citation>
    <scope>NUCLEOTIDE SEQUENCE [LARGE SCALE GENOMIC DNA]</scope>
    <source>
        <strain evidence="9">DSM 27370</strain>
    </source>
</reference>
<dbReference type="AlphaFoldDB" id="A0A1M5JE51"/>
<comment type="similarity">
    <text evidence="7">Belongs to the transglycosylase MltG family.</text>
</comment>
<dbReference type="EMBL" id="FQUC01000023">
    <property type="protein sequence ID" value="SHG38791.1"/>
    <property type="molecule type" value="Genomic_DNA"/>
</dbReference>
<name>A0A1M5JE51_9BACT</name>
<evidence type="ECO:0000256" key="4">
    <source>
        <dbReference type="ARBA" id="ARBA00023136"/>
    </source>
</evidence>
<dbReference type="GO" id="GO:0009252">
    <property type="term" value="P:peptidoglycan biosynthetic process"/>
    <property type="evidence" value="ECO:0007669"/>
    <property type="project" value="UniProtKB-UniRule"/>
</dbReference>
<keyword evidence="5 7" id="KW-0456">Lyase</keyword>
<evidence type="ECO:0000313" key="8">
    <source>
        <dbReference type="EMBL" id="SHG38791.1"/>
    </source>
</evidence>
<keyword evidence="2 7" id="KW-0812">Transmembrane</keyword>
<keyword evidence="3 7" id="KW-1133">Transmembrane helix</keyword>
<organism evidence="8 9">
    <name type="scientific">Dysgonomonas macrotermitis</name>
    <dbReference type="NCBI Taxonomy" id="1346286"/>
    <lineage>
        <taxon>Bacteria</taxon>
        <taxon>Pseudomonadati</taxon>
        <taxon>Bacteroidota</taxon>
        <taxon>Bacteroidia</taxon>
        <taxon>Bacteroidales</taxon>
        <taxon>Dysgonomonadaceae</taxon>
        <taxon>Dysgonomonas</taxon>
    </lineage>
</organism>
<evidence type="ECO:0000256" key="6">
    <source>
        <dbReference type="ARBA" id="ARBA00023316"/>
    </source>
</evidence>
<dbReference type="PANTHER" id="PTHR30518">
    <property type="entry name" value="ENDOLYTIC MUREIN TRANSGLYCOSYLASE"/>
    <property type="match status" value="1"/>
</dbReference>
<dbReference type="Pfam" id="PF02618">
    <property type="entry name" value="YceG"/>
    <property type="match status" value="1"/>
</dbReference>
<protein>
    <recommendedName>
        <fullName evidence="7">Endolytic murein transglycosylase</fullName>
        <ecNumber evidence="7">4.2.2.29</ecNumber>
    </recommendedName>
    <alternativeName>
        <fullName evidence="7">Peptidoglycan lytic transglycosylase</fullName>
    </alternativeName>
    <alternativeName>
        <fullName evidence="7">Peptidoglycan polymerization terminase</fullName>
    </alternativeName>
</protein>
<dbReference type="EC" id="4.2.2.29" evidence="7"/>
<keyword evidence="4 7" id="KW-0472">Membrane</keyword>
<evidence type="ECO:0000313" key="9">
    <source>
        <dbReference type="Proteomes" id="UP000184480"/>
    </source>
</evidence>
<evidence type="ECO:0000256" key="1">
    <source>
        <dbReference type="ARBA" id="ARBA00022475"/>
    </source>
</evidence>
<proteinExistence type="inferred from homology"/>
<dbReference type="RefSeq" id="WP_062184535.1">
    <property type="nucleotide sequence ID" value="NZ_BBXL01000028.1"/>
</dbReference>